<dbReference type="Pfam" id="PF02893">
    <property type="entry name" value="GRAM"/>
    <property type="match status" value="1"/>
</dbReference>
<sequence length="481" mass="53327">MEQPANKSQEGSNAEEKKPVSQGNDPTPIEKPAPEPKPEGSALKPGAGADDNTNDTTVDIDLNGRDGSPEENDIASPAGGLKPKKSVRWSHDLATGSQVPRGFDHGSSNPYVNYSPAPSANSSSFNFKDTMVSVKNVLGRWGMQVGEATRMAEDFAENTWQHYFLLHFIVPYSGLIVKTSPSLAEGALGRIAHGTKVLAEGGYEKIFRQTFETVSDEELKDSYACYLSTSAGPVMGVLYVSTAKLAFCSDNPLPYQSGDKTEWSYYKIVIPLHLLKAVNTSASRTNPAEKYIQLYQFIVDNINSTLRGSLDDGVAQSSQQENLKMQEKHRAEGLIFIVLQQDRLTPVDPANKERTNKELPEIWRSLKAPSYLPNCNGTTHPIERISQCENAILLHSPLMQRLRVGLLFELLAKKLVANFSDILARVEKYMNPKDARLVKKGDSRDKRRDYETTSSCKSRGEWQGRFNPLDPKNEHFTSLMA</sequence>
<keyword evidence="5" id="KW-1185">Reference proteome</keyword>
<feature type="compositionally biased region" description="Polar residues" evidence="2">
    <location>
        <begin position="1"/>
        <end position="12"/>
    </location>
</feature>
<comment type="caution">
    <text evidence="4">The sequence shown here is derived from an EMBL/GenBank/DDBJ whole genome shotgun (WGS) entry which is preliminary data.</text>
</comment>
<evidence type="ECO:0000313" key="5">
    <source>
        <dbReference type="Proteomes" id="UP001289374"/>
    </source>
</evidence>
<feature type="compositionally biased region" description="Basic and acidic residues" evidence="2">
    <location>
        <begin position="439"/>
        <end position="451"/>
    </location>
</feature>
<feature type="region of interest" description="Disordered" evidence="2">
    <location>
        <begin position="439"/>
        <end position="469"/>
    </location>
</feature>
<protein>
    <submittedName>
        <fullName evidence="4">GLABRA2 expression modulator</fullName>
    </submittedName>
</protein>
<proteinExistence type="inferred from homology"/>
<evidence type="ECO:0000256" key="2">
    <source>
        <dbReference type="SAM" id="MobiDB-lite"/>
    </source>
</evidence>
<dbReference type="AlphaFoldDB" id="A0AAE2BQE1"/>
<organism evidence="4 5">
    <name type="scientific">Sesamum angolense</name>
    <dbReference type="NCBI Taxonomy" id="2727404"/>
    <lineage>
        <taxon>Eukaryota</taxon>
        <taxon>Viridiplantae</taxon>
        <taxon>Streptophyta</taxon>
        <taxon>Embryophyta</taxon>
        <taxon>Tracheophyta</taxon>
        <taxon>Spermatophyta</taxon>
        <taxon>Magnoliopsida</taxon>
        <taxon>eudicotyledons</taxon>
        <taxon>Gunneridae</taxon>
        <taxon>Pentapetalae</taxon>
        <taxon>asterids</taxon>
        <taxon>lamiids</taxon>
        <taxon>Lamiales</taxon>
        <taxon>Pedaliaceae</taxon>
        <taxon>Sesamum</taxon>
    </lineage>
</organism>
<feature type="compositionally biased region" description="Low complexity" evidence="2">
    <location>
        <begin position="50"/>
        <end position="61"/>
    </location>
</feature>
<feature type="domain" description="GRAM" evidence="3">
    <location>
        <begin position="205"/>
        <end position="282"/>
    </location>
</feature>
<gene>
    <name evidence="4" type="ORF">Sango_1870000</name>
</gene>
<evidence type="ECO:0000313" key="4">
    <source>
        <dbReference type="EMBL" id="KAK4393992.1"/>
    </source>
</evidence>
<dbReference type="PANTHER" id="PTHR31969">
    <property type="entry name" value="GEM-LIKE PROTEIN 2"/>
    <property type="match status" value="1"/>
</dbReference>
<dbReference type="EMBL" id="JACGWL010000010">
    <property type="protein sequence ID" value="KAK4393992.1"/>
    <property type="molecule type" value="Genomic_DNA"/>
</dbReference>
<accession>A0AAE2BQE1</accession>
<evidence type="ECO:0000256" key="1">
    <source>
        <dbReference type="ARBA" id="ARBA00009414"/>
    </source>
</evidence>
<dbReference type="InterPro" id="IPR004182">
    <property type="entry name" value="GRAM"/>
</dbReference>
<reference evidence="4" key="2">
    <citation type="journal article" date="2024" name="Plant">
        <title>Genomic evolution and insights into agronomic trait innovations of Sesamum species.</title>
        <authorList>
            <person name="Miao H."/>
            <person name="Wang L."/>
            <person name="Qu L."/>
            <person name="Liu H."/>
            <person name="Sun Y."/>
            <person name="Le M."/>
            <person name="Wang Q."/>
            <person name="Wei S."/>
            <person name="Zheng Y."/>
            <person name="Lin W."/>
            <person name="Duan Y."/>
            <person name="Cao H."/>
            <person name="Xiong S."/>
            <person name="Wang X."/>
            <person name="Wei L."/>
            <person name="Li C."/>
            <person name="Ma Q."/>
            <person name="Ju M."/>
            <person name="Zhao R."/>
            <person name="Li G."/>
            <person name="Mu C."/>
            <person name="Tian Q."/>
            <person name="Mei H."/>
            <person name="Zhang T."/>
            <person name="Gao T."/>
            <person name="Zhang H."/>
        </authorList>
    </citation>
    <scope>NUCLEOTIDE SEQUENCE</scope>
    <source>
        <strain evidence="4">K16</strain>
    </source>
</reference>
<dbReference type="InterPro" id="IPR037848">
    <property type="entry name" value="GEM-like"/>
</dbReference>
<reference evidence="4" key="1">
    <citation type="submission" date="2020-06" db="EMBL/GenBank/DDBJ databases">
        <authorList>
            <person name="Li T."/>
            <person name="Hu X."/>
            <person name="Zhang T."/>
            <person name="Song X."/>
            <person name="Zhang H."/>
            <person name="Dai N."/>
            <person name="Sheng W."/>
            <person name="Hou X."/>
            <person name="Wei L."/>
        </authorList>
    </citation>
    <scope>NUCLEOTIDE SEQUENCE</scope>
    <source>
        <strain evidence="4">K16</strain>
        <tissue evidence="4">Leaf</tissue>
    </source>
</reference>
<dbReference type="Proteomes" id="UP001289374">
    <property type="component" value="Unassembled WGS sequence"/>
</dbReference>
<name>A0AAE2BQE1_9LAMI</name>
<dbReference type="InterPro" id="IPR011993">
    <property type="entry name" value="PH-like_dom_sf"/>
</dbReference>
<evidence type="ECO:0000259" key="3">
    <source>
        <dbReference type="SMART" id="SM00568"/>
    </source>
</evidence>
<comment type="similarity">
    <text evidence="1">Belongs to the GEM family.</text>
</comment>
<feature type="region of interest" description="Disordered" evidence="2">
    <location>
        <begin position="1"/>
        <end position="87"/>
    </location>
</feature>
<dbReference type="Gene3D" id="2.30.29.30">
    <property type="entry name" value="Pleckstrin-homology domain (PH domain)/Phosphotyrosine-binding domain (PTB)"/>
    <property type="match status" value="1"/>
</dbReference>
<dbReference type="SMART" id="SM00568">
    <property type="entry name" value="GRAM"/>
    <property type="match status" value="1"/>
</dbReference>